<dbReference type="InterPro" id="IPR016171">
    <property type="entry name" value="Vanillyl_alc_oxidase_C-sub2"/>
</dbReference>
<dbReference type="InterPro" id="IPR016166">
    <property type="entry name" value="FAD-bd_PCMH"/>
</dbReference>
<dbReference type="GO" id="GO:0080049">
    <property type="term" value="F:L-gulono-1,4-lactone dehydrogenase activity"/>
    <property type="evidence" value="ECO:0007669"/>
    <property type="project" value="TreeGrafter"/>
</dbReference>
<sequence length="434" mass="48060">MRYERNWAGNYMYQAKECHVPGTAEEVRELVSRLDQIKVLGSRHSFNAIADTDAAHVSLERLNGVVELDRVQHRVTVEGGIRYGELCGYLHENGYALHNLASLPHITIAGACATATHGSGDLNGNLATVVYGIELATGDGKLITLTRDDEDGLLAGAIVGLGALGVVTKLTLDLVPAFEIKQHVYQGLPLSKLADCFEDLFASGYSVSLFTDWKSSSFHQVWRKSVVKPGDESIGGDPTSCYGAVLSDDNLHPVPGYAADNCSDQRGIAGPWHERLAHFRMDFTPSAGEELQSEYFVARKDAYAALEALDGLRDLISPLLFVTEVRTIASDNLWLSPCFGQDSVGIHFTWKPDWERVSAALPIIEASLEPFGARPHWGKLFAMEPAKLQELYPKLPAFRELVQKFDPERKFRNGFLERYIYDETPSERAEDARF</sequence>
<dbReference type="Gene3D" id="3.30.465.10">
    <property type="match status" value="1"/>
</dbReference>
<organism evidence="4 5">
    <name type="scientific">Paenibacillus agaridevorans</name>
    <dbReference type="NCBI Taxonomy" id="171404"/>
    <lineage>
        <taxon>Bacteria</taxon>
        <taxon>Bacillati</taxon>
        <taxon>Bacillota</taxon>
        <taxon>Bacilli</taxon>
        <taxon>Bacillales</taxon>
        <taxon>Paenibacillaceae</taxon>
        <taxon>Paenibacillus</taxon>
    </lineage>
</organism>
<evidence type="ECO:0000256" key="1">
    <source>
        <dbReference type="ARBA" id="ARBA00022630"/>
    </source>
</evidence>
<dbReference type="Gene3D" id="3.30.43.10">
    <property type="entry name" value="Uridine Diphospho-n-acetylenolpyruvylglucosamine Reductase, domain 2"/>
    <property type="match status" value="1"/>
</dbReference>
<dbReference type="AlphaFoldDB" id="A0A2R5F0A5"/>
<protein>
    <recommendedName>
        <fullName evidence="3">FAD-binding PCMH-type domain-containing protein</fullName>
    </recommendedName>
</protein>
<dbReference type="Gene3D" id="1.10.45.10">
    <property type="entry name" value="Vanillyl-alcohol Oxidase, Chain A, domain 4"/>
    <property type="match status" value="1"/>
</dbReference>
<dbReference type="InterPro" id="IPR036318">
    <property type="entry name" value="FAD-bd_PCMH-like_sf"/>
</dbReference>
<dbReference type="InterPro" id="IPR016169">
    <property type="entry name" value="FAD-bd_PCMH_sub2"/>
</dbReference>
<dbReference type="Proteomes" id="UP000245202">
    <property type="component" value="Unassembled WGS sequence"/>
</dbReference>
<dbReference type="PIRSF" id="PIRSF000136">
    <property type="entry name" value="LGO_GLO"/>
    <property type="match status" value="1"/>
</dbReference>
<feature type="domain" description="FAD-binding PCMH-type" evidence="3">
    <location>
        <begin position="11"/>
        <end position="177"/>
    </location>
</feature>
<keyword evidence="2" id="KW-0560">Oxidoreductase</keyword>
<dbReference type="Gene3D" id="3.30.70.2530">
    <property type="match status" value="1"/>
</dbReference>
<evidence type="ECO:0000259" key="3">
    <source>
        <dbReference type="PROSITE" id="PS51387"/>
    </source>
</evidence>
<dbReference type="GO" id="GO:0003885">
    <property type="term" value="F:D-arabinono-1,4-lactone oxidase activity"/>
    <property type="evidence" value="ECO:0007669"/>
    <property type="project" value="InterPro"/>
</dbReference>
<dbReference type="Pfam" id="PF01565">
    <property type="entry name" value="FAD_binding_4"/>
    <property type="match status" value="1"/>
</dbReference>
<dbReference type="GO" id="GO:0016020">
    <property type="term" value="C:membrane"/>
    <property type="evidence" value="ECO:0007669"/>
    <property type="project" value="InterPro"/>
</dbReference>
<reference evidence="4 5" key="1">
    <citation type="submission" date="2017-08" db="EMBL/GenBank/DDBJ databases">
        <title>Substantial Increase in Enzyme Production by Combined Drug-Resistance Mutations in Paenibacillus agaridevorans.</title>
        <authorList>
            <person name="Tanaka Y."/>
            <person name="Funane K."/>
            <person name="Hosaka T."/>
            <person name="Shiwa Y."/>
            <person name="Fujita N."/>
            <person name="Miyazaki T."/>
            <person name="Yoshikawa H."/>
            <person name="Murakami K."/>
            <person name="Kasahara K."/>
            <person name="Inaoka T."/>
            <person name="Hiraga Y."/>
            <person name="Ochi K."/>
        </authorList>
    </citation>
    <scope>NUCLEOTIDE SEQUENCE [LARGE SCALE GENOMIC DNA]</scope>
    <source>
        <strain evidence="4 5">T-3040</strain>
    </source>
</reference>
<evidence type="ECO:0000313" key="4">
    <source>
        <dbReference type="EMBL" id="GBG12382.1"/>
    </source>
</evidence>
<dbReference type="InterPro" id="IPR006094">
    <property type="entry name" value="Oxid_FAD_bind_N"/>
</dbReference>
<dbReference type="Gene3D" id="3.30.70.2520">
    <property type="match status" value="1"/>
</dbReference>
<dbReference type="PANTHER" id="PTHR43762">
    <property type="entry name" value="L-GULONOLACTONE OXIDASE"/>
    <property type="match status" value="1"/>
</dbReference>
<dbReference type="InterPro" id="IPR010031">
    <property type="entry name" value="FAD_lactone_oxidase-like"/>
</dbReference>
<dbReference type="GO" id="GO:0071949">
    <property type="term" value="F:FAD binding"/>
    <property type="evidence" value="ECO:0007669"/>
    <property type="project" value="InterPro"/>
</dbReference>
<dbReference type="RefSeq" id="WP_108996380.1">
    <property type="nucleotide sequence ID" value="NZ_BDQX01000458.1"/>
</dbReference>
<keyword evidence="1" id="KW-0285">Flavoprotein</keyword>
<keyword evidence="5" id="KW-1185">Reference proteome</keyword>
<dbReference type="PROSITE" id="PS51387">
    <property type="entry name" value="FAD_PCMH"/>
    <property type="match status" value="1"/>
</dbReference>
<dbReference type="InterPro" id="IPR007173">
    <property type="entry name" value="ALO_C"/>
</dbReference>
<proteinExistence type="predicted"/>
<dbReference type="Pfam" id="PF04030">
    <property type="entry name" value="ALO"/>
    <property type="match status" value="1"/>
</dbReference>
<name>A0A2R5F0A5_9BACL</name>
<dbReference type="EMBL" id="BDQX01000458">
    <property type="protein sequence ID" value="GBG12382.1"/>
    <property type="molecule type" value="Genomic_DNA"/>
</dbReference>
<evidence type="ECO:0000256" key="2">
    <source>
        <dbReference type="ARBA" id="ARBA00023002"/>
    </source>
</evidence>
<dbReference type="PANTHER" id="PTHR43762:SF1">
    <property type="entry name" value="D-ARABINONO-1,4-LACTONE OXIDASE"/>
    <property type="match status" value="1"/>
</dbReference>
<gene>
    <name evidence="4" type="ORF">PAT3040_07257</name>
</gene>
<dbReference type="InterPro" id="IPR016167">
    <property type="entry name" value="FAD-bd_PCMH_sub1"/>
</dbReference>
<comment type="caution">
    <text evidence="4">The sequence shown here is derived from an EMBL/GenBank/DDBJ whole genome shotgun (WGS) entry which is preliminary data.</text>
</comment>
<evidence type="ECO:0000313" key="5">
    <source>
        <dbReference type="Proteomes" id="UP000245202"/>
    </source>
</evidence>
<accession>A0A2R5F0A5</accession>
<dbReference type="SUPFAM" id="SSF56176">
    <property type="entry name" value="FAD-binding/transporter-associated domain-like"/>
    <property type="match status" value="1"/>
</dbReference>